<dbReference type="FunFam" id="1.10.287.950:FF:000001">
    <property type="entry name" value="Methyl-accepting chemotaxis sensory transducer"/>
    <property type="match status" value="1"/>
</dbReference>
<dbReference type="PANTHER" id="PTHR43531:SF14">
    <property type="entry name" value="METHYL-ACCEPTING CHEMOTAXIS PROTEIN I-RELATED"/>
    <property type="match status" value="1"/>
</dbReference>
<evidence type="ECO:0000256" key="4">
    <source>
        <dbReference type="PROSITE-ProRule" id="PRU00284"/>
    </source>
</evidence>
<dbReference type="GO" id="GO:0006935">
    <property type="term" value="P:chemotaxis"/>
    <property type="evidence" value="ECO:0007669"/>
    <property type="project" value="TreeGrafter"/>
</dbReference>
<dbReference type="InterPro" id="IPR051310">
    <property type="entry name" value="MCP_chemotaxis"/>
</dbReference>
<feature type="compositionally biased region" description="Low complexity" evidence="6">
    <location>
        <begin position="558"/>
        <end position="571"/>
    </location>
</feature>
<evidence type="ECO:0000256" key="3">
    <source>
        <dbReference type="ARBA" id="ARBA00029447"/>
    </source>
</evidence>
<gene>
    <name evidence="9" type="ORF">DD235_10215</name>
</gene>
<feature type="domain" description="Methyl-accepting transducer" evidence="7">
    <location>
        <begin position="273"/>
        <end position="502"/>
    </location>
</feature>
<feature type="domain" description="HAMP" evidence="8">
    <location>
        <begin position="227"/>
        <end position="268"/>
    </location>
</feature>
<feature type="region of interest" description="Disordered" evidence="6">
    <location>
        <begin position="525"/>
        <end position="587"/>
    </location>
</feature>
<dbReference type="InterPro" id="IPR024478">
    <property type="entry name" value="HlyB_4HB_MCP"/>
</dbReference>
<evidence type="ECO:0000313" key="10">
    <source>
        <dbReference type="Proteomes" id="UP000245212"/>
    </source>
</evidence>
<feature type="coiled-coil region" evidence="5">
    <location>
        <begin position="292"/>
        <end position="319"/>
    </location>
</feature>
<reference evidence="10" key="1">
    <citation type="submission" date="2018-05" db="EMBL/GenBank/DDBJ databases">
        <authorList>
            <person name="Li Y."/>
        </authorList>
    </citation>
    <scope>NUCLEOTIDE SEQUENCE [LARGE SCALE GENOMIC DNA]</scope>
    <source>
        <strain evidence="10">3d-2-2</strain>
    </source>
</reference>
<dbReference type="GO" id="GO:0005886">
    <property type="term" value="C:plasma membrane"/>
    <property type="evidence" value="ECO:0007669"/>
    <property type="project" value="TreeGrafter"/>
</dbReference>
<evidence type="ECO:0000259" key="7">
    <source>
        <dbReference type="PROSITE" id="PS50111"/>
    </source>
</evidence>
<proteinExistence type="inferred from homology"/>
<keyword evidence="5" id="KW-0175">Coiled coil</keyword>
<dbReference type="InterPro" id="IPR003660">
    <property type="entry name" value="HAMP_dom"/>
</dbReference>
<feature type="compositionally biased region" description="Low complexity" evidence="6">
    <location>
        <begin position="528"/>
        <end position="542"/>
    </location>
</feature>
<comment type="similarity">
    <text evidence="3">Belongs to the methyl-accepting chemotaxis (MCP) protein family.</text>
</comment>
<protein>
    <submittedName>
        <fullName evidence="9">Methyl-accepting chemotaxis protein</fullName>
    </submittedName>
</protein>
<evidence type="ECO:0000256" key="5">
    <source>
        <dbReference type="SAM" id="Coils"/>
    </source>
</evidence>
<dbReference type="InterPro" id="IPR047347">
    <property type="entry name" value="YvaQ-like_sensor"/>
</dbReference>
<dbReference type="CDD" id="cd19411">
    <property type="entry name" value="MCP2201-like_sensor"/>
    <property type="match status" value="1"/>
</dbReference>
<dbReference type="EMBL" id="QETA01000004">
    <property type="protein sequence ID" value="PWF22468.1"/>
    <property type="molecule type" value="Genomic_DNA"/>
</dbReference>
<dbReference type="InterPro" id="IPR004089">
    <property type="entry name" value="MCPsignal_dom"/>
</dbReference>
<evidence type="ECO:0000259" key="8">
    <source>
        <dbReference type="PROSITE" id="PS50885"/>
    </source>
</evidence>
<evidence type="ECO:0000256" key="6">
    <source>
        <dbReference type="SAM" id="MobiDB-lite"/>
    </source>
</evidence>
<dbReference type="RefSeq" id="WP_109061992.1">
    <property type="nucleotide sequence ID" value="NZ_QETA01000004.1"/>
</dbReference>
<dbReference type="Gene3D" id="1.10.287.950">
    <property type="entry name" value="Methyl-accepting chemotaxis protein"/>
    <property type="match status" value="1"/>
</dbReference>
<organism evidence="9 10">
    <name type="scientific">Corticimicrobacter populi</name>
    <dbReference type="NCBI Taxonomy" id="2175229"/>
    <lineage>
        <taxon>Bacteria</taxon>
        <taxon>Pseudomonadati</taxon>
        <taxon>Pseudomonadota</taxon>
        <taxon>Betaproteobacteria</taxon>
        <taxon>Burkholderiales</taxon>
        <taxon>Alcaligenaceae</taxon>
        <taxon>Corticimicrobacter</taxon>
    </lineage>
</organism>
<name>A0A2V1K0A4_9BURK</name>
<dbReference type="PANTHER" id="PTHR43531">
    <property type="entry name" value="PROTEIN ICFG"/>
    <property type="match status" value="1"/>
</dbReference>
<dbReference type="PROSITE" id="PS50111">
    <property type="entry name" value="CHEMOTAXIS_TRANSDUC_2"/>
    <property type="match status" value="1"/>
</dbReference>
<evidence type="ECO:0000256" key="2">
    <source>
        <dbReference type="ARBA" id="ARBA00022481"/>
    </source>
</evidence>
<sequence>MFNLKNIKLGKLLGLGFASLIVLALALALVGRVQLDRLSEEIVLLETDHLAKVAWVQKMSSNLDGAAIAIRNMLLTSDVQKMEAEKRWFENASAENIDLLKKMEATMLSERGKELFGKLTQTRVVYLEIFRRLLTHALAQESYQGRKVLEQELQPAQAVYFGVLEQIDQYQRQRVSDLVNLVEAQAALASRIMLALALAAALLGAGIAWWITRRIKRQLGGEPAYAAEIAQQVANGNLAIRVRIEEGDESSVLAAMESMRANLARMVNDVRRSSESIATGARQVAAGSADLSQRTEAQAANLEQTAASMEEMNSTIRQNADTVHAASELANQASATAAQGGMVVGNVVETMGEISTSSRKISDIISVIDSIAFQTNILALNAAVEAARAGEQGRGFAVVAAEVRTLAQKSAQAAREIKALIEDSVSRVETGSRLVSEAGVTIDQIVSQAGRVAELITEIGTATHEQTQGISQVSDAVNQLDQVTQQNAALVEESTAAAGSLQDQAAQLVQLVSIFRLAEGQSPVQALAPRRSAPAARPVVPSHAGAQAKTTVSERSPRASAKLASPAASKAGVASNPASEDTDWDTF</sequence>
<dbReference type="Pfam" id="PF12729">
    <property type="entry name" value="4HB_MCP_1"/>
    <property type="match status" value="1"/>
</dbReference>
<keyword evidence="2" id="KW-0488">Methylation</keyword>
<dbReference type="CDD" id="cd11386">
    <property type="entry name" value="MCP_signal"/>
    <property type="match status" value="1"/>
</dbReference>
<keyword evidence="4" id="KW-0807">Transducer</keyword>
<dbReference type="SMART" id="SM00283">
    <property type="entry name" value="MA"/>
    <property type="match status" value="1"/>
</dbReference>
<dbReference type="GO" id="GO:0007165">
    <property type="term" value="P:signal transduction"/>
    <property type="evidence" value="ECO:0007669"/>
    <property type="project" value="UniProtKB-KW"/>
</dbReference>
<dbReference type="SUPFAM" id="SSF58104">
    <property type="entry name" value="Methyl-accepting chemotaxis protein (MCP) signaling domain"/>
    <property type="match status" value="1"/>
</dbReference>
<dbReference type="Pfam" id="PF00015">
    <property type="entry name" value="MCPsignal"/>
    <property type="match status" value="1"/>
</dbReference>
<keyword evidence="10" id="KW-1185">Reference proteome</keyword>
<evidence type="ECO:0000313" key="9">
    <source>
        <dbReference type="EMBL" id="PWF22468.1"/>
    </source>
</evidence>
<evidence type="ECO:0000256" key="1">
    <source>
        <dbReference type="ARBA" id="ARBA00004370"/>
    </source>
</evidence>
<dbReference type="GO" id="GO:0004888">
    <property type="term" value="F:transmembrane signaling receptor activity"/>
    <property type="evidence" value="ECO:0007669"/>
    <property type="project" value="TreeGrafter"/>
</dbReference>
<dbReference type="PROSITE" id="PS50885">
    <property type="entry name" value="HAMP"/>
    <property type="match status" value="1"/>
</dbReference>
<dbReference type="Proteomes" id="UP000245212">
    <property type="component" value="Unassembled WGS sequence"/>
</dbReference>
<comment type="caution">
    <text evidence="9">The sequence shown here is derived from an EMBL/GenBank/DDBJ whole genome shotgun (WGS) entry which is preliminary data.</text>
</comment>
<comment type="subcellular location">
    <subcellularLocation>
        <location evidence="1">Membrane</location>
    </subcellularLocation>
</comment>
<accession>A0A2V1K0A4</accession>
<dbReference type="AlphaFoldDB" id="A0A2V1K0A4"/>